<dbReference type="EMBL" id="DXCV01000038">
    <property type="protein sequence ID" value="HIY88135.1"/>
    <property type="molecule type" value="Genomic_DNA"/>
</dbReference>
<organism evidence="2 3">
    <name type="scientific">Candidatus Bacteroides pullicola</name>
    <dbReference type="NCBI Taxonomy" id="2838475"/>
    <lineage>
        <taxon>Bacteria</taxon>
        <taxon>Pseudomonadati</taxon>
        <taxon>Bacteroidota</taxon>
        <taxon>Bacteroidia</taxon>
        <taxon>Bacteroidales</taxon>
        <taxon>Bacteroidaceae</taxon>
        <taxon>Bacteroides</taxon>
    </lineage>
</organism>
<protein>
    <recommendedName>
        <fullName evidence="4">Fimbrillin family protein</fullName>
    </recommendedName>
</protein>
<reference evidence="2" key="2">
    <citation type="submission" date="2021-04" db="EMBL/GenBank/DDBJ databases">
        <authorList>
            <person name="Gilroy R."/>
        </authorList>
    </citation>
    <scope>NUCLEOTIDE SEQUENCE</scope>
    <source>
        <strain evidence="2">Gambia2-208</strain>
    </source>
</reference>
<evidence type="ECO:0000313" key="2">
    <source>
        <dbReference type="EMBL" id="HIY88135.1"/>
    </source>
</evidence>
<comment type="caution">
    <text evidence="2">The sequence shown here is derived from an EMBL/GenBank/DDBJ whole genome shotgun (WGS) entry which is preliminary data.</text>
</comment>
<feature type="chain" id="PRO_5039021051" description="Fimbrillin family protein" evidence="1">
    <location>
        <begin position="21"/>
        <end position="946"/>
    </location>
</feature>
<dbReference type="Proteomes" id="UP000886851">
    <property type="component" value="Unassembled WGS sequence"/>
</dbReference>
<evidence type="ECO:0008006" key="4">
    <source>
        <dbReference type="Google" id="ProtNLM"/>
    </source>
</evidence>
<sequence length="946" mass="102198">MRTKHLLYTMALASVFAACTQDEFVTESGNSNPLEGRKSLGKITLVEPEAASTRWTVEDWYKITPEVGDGFSYLLVDDPLTGLAGQHEYPIDNYQLINQIHTNYVFKLGAQGWTSDANLVEGNYLLVGPAQNVQNRKPVEVTLPAEQNLTAGTDGKVDPLSIIKEFNKSGYPIYIGHRFLSEGSKYNNVLPARYHIFAYPEITVKNSAPAGATEVPRVVKVVLKSEDETKPFVINAPLDNENAAKVLTNESFEAAGIDTKDQYVVGAWEGYMNDTLGINKKDLMVEQKFDKTQKVNQQPIPADATYEVTDRKTGMKWSTFRYNKGLGGSTSDLLAEQPTSVSPYIVINMPGEGVDLKAQESFKFNAIIPAGSYDMTEDLIIYAVLSNGDVWKKKVNSNNKEININPGKRYPQEDYNGTEVRAEKGLYFTIDVYNVSDGVSEYEKVDASQLPGIGDADAVMTTEELVAALAEKSSTTTKNITIGGKNVVYDQRAEDALANNNAQIVNILGHIKIEGAEDKALNINSKVSFADAVINKGTVVFDSKTATLGTVLVGKGATLELRNAGKEGSNYTAEIHNAGTLKLYEAAFANVYNYETLEVYNDVQNANITNSEHACSDRDEIISEAVNLTPSVDIKYQVLADKTFVPGKYKVSESELDYPIVVESLDKDKFAELILGDDVTIVKNGSIKNNGKITSSASETLTVACGLGETLTNGVNGVIDSKVIIESANYLLSTVGAGKDIPTDYKAAAEVTNNGILNNVKVDGKLTMGAGSRINGTIEAEIQTEGEINNTAMGVIVGTPAPGVKVYAVFNGLNLTNDDAIEAEQKAINAYQNYKVNLIRLNGEVKVGDEDVTFGKTGIYGGTGIEIEFAAGSSLSIGFATLTSDLDISVSAPAIQWNGKTETDSSFSLTGSNGGKRLYLDYETGKVAEGYVDFNNCAKVPGLAEN</sequence>
<keyword evidence="1" id="KW-0732">Signal</keyword>
<gene>
    <name evidence="2" type="ORF">H9824_05465</name>
</gene>
<accession>A0A9D2CL71</accession>
<feature type="signal peptide" evidence="1">
    <location>
        <begin position="1"/>
        <end position="20"/>
    </location>
</feature>
<reference evidence="2" key="1">
    <citation type="journal article" date="2021" name="PeerJ">
        <title>Extensive microbial diversity within the chicken gut microbiome revealed by metagenomics and culture.</title>
        <authorList>
            <person name="Gilroy R."/>
            <person name="Ravi A."/>
            <person name="Getino M."/>
            <person name="Pursley I."/>
            <person name="Horton D.L."/>
            <person name="Alikhan N.F."/>
            <person name="Baker D."/>
            <person name="Gharbi K."/>
            <person name="Hall N."/>
            <person name="Watson M."/>
            <person name="Adriaenssens E.M."/>
            <person name="Foster-Nyarko E."/>
            <person name="Jarju S."/>
            <person name="Secka A."/>
            <person name="Antonio M."/>
            <person name="Oren A."/>
            <person name="Chaudhuri R.R."/>
            <person name="La Ragione R."/>
            <person name="Hildebrand F."/>
            <person name="Pallen M.J."/>
        </authorList>
    </citation>
    <scope>NUCLEOTIDE SEQUENCE</scope>
    <source>
        <strain evidence="2">Gambia2-208</strain>
    </source>
</reference>
<name>A0A9D2CL71_9BACE</name>
<dbReference type="PROSITE" id="PS51257">
    <property type="entry name" value="PROKAR_LIPOPROTEIN"/>
    <property type="match status" value="1"/>
</dbReference>
<evidence type="ECO:0000313" key="3">
    <source>
        <dbReference type="Proteomes" id="UP000886851"/>
    </source>
</evidence>
<evidence type="ECO:0000256" key="1">
    <source>
        <dbReference type="SAM" id="SignalP"/>
    </source>
</evidence>
<proteinExistence type="predicted"/>
<dbReference type="AlphaFoldDB" id="A0A9D2CL71"/>